<evidence type="ECO:0000256" key="6">
    <source>
        <dbReference type="ARBA" id="ARBA00022763"/>
    </source>
</evidence>
<keyword evidence="12" id="KW-0456">Lyase</keyword>
<keyword evidence="9" id="KW-0862">Zinc</keyword>
<dbReference type="AlphaFoldDB" id="A0A1G1YWP0"/>
<dbReference type="GO" id="GO:0140078">
    <property type="term" value="F:class I DNA-(apurinic or apyrimidinic site) endonuclease activity"/>
    <property type="evidence" value="ECO:0007669"/>
    <property type="project" value="UniProtKB-EC"/>
</dbReference>
<dbReference type="InterPro" id="IPR015886">
    <property type="entry name" value="H2TH_FPG"/>
</dbReference>
<dbReference type="SMART" id="SM01232">
    <property type="entry name" value="H2TH"/>
    <property type="match status" value="1"/>
</dbReference>
<evidence type="ECO:0000256" key="12">
    <source>
        <dbReference type="ARBA" id="ARBA00023239"/>
    </source>
</evidence>
<evidence type="ECO:0000256" key="4">
    <source>
        <dbReference type="ARBA" id="ARBA00011245"/>
    </source>
</evidence>
<dbReference type="InterPro" id="IPR000214">
    <property type="entry name" value="Znf_DNA_glyclase/AP_lyase"/>
</dbReference>
<dbReference type="NCBIfam" id="NF002211">
    <property type="entry name" value="PRK01103.1"/>
    <property type="match status" value="1"/>
</dbReference>
<dbReference type="GO" id="GO:0034039">
    <property type="term" value="F:8-oxo-7,8-dihydroguanine DNA N-glycosylase activity"/>
    <property type="evidence" value="ECO:0007669"/>
    <property type="project" value="TreeGrafter"/>
</dbReference>
<dbReference type="PANTHER" id="PTHR22993">
    <property type="entry name" value="FORMAMIDOPYRIMIDINE-DNA GLYCOSYLASE"/>
    <property type="match status" value="1"/>
</dbReference>
<gene>
    <name evidence="19" type="ORF">A2119_01950</name>
</gene>
<evidence type="ECO:0000313" key="20">
    <source>
        <dbReference type="Proteomes" id="UP000178179"/>
    </source>
</evidence>
<comment type="caution">
    <text evidence="19">The sequence shown here is derived from an EMBL/GenBank/DDBJ whole genome shotgun (WGS) entry which is preliminary data.</text>
</comment>
<evidence type="ECO:0000256" key="8">
    <source>
        <dbReference type="ARBA" id="ARBA00022801"/>
    </source>
</evidence>
<evidence type="ECO:0000256" key="9">
    <source>
        <dbReference type="ARBA" id="ARBA00022833"/>
    </source>
</evidence>
<dbReference type="PROSITE" id="PS01242">
    <property type="entry name" value="ZF_FPG_1"/>
    <property type="match status" value="1"/>
</dbReference>
<evidence type="ECO:0000256" key="13">
    <source>
        <dbReference type="ARBA" id="ARBA00023268"/>
    </source>
</evidence>
<evidence type="ECO:0000256" key="3">
    <source>
        <dbReference type="ARBA" id="ARBA00009409"/>
    </source>
</evidence>
<dbReference type="FunFam" id="1.10.8.50:FF:000003">
    <property type="entry name" value="Formamidopyrimidine-DNA glycosylase"/>
    <property type="match status" value="1"/>
</dbReference>
<keyword evidence="13" id="KW-0511">Multifunctional enzyme</keyword>
<evidence type="ECO:0000259" key="17">
    <source>
        <dbReference type="PROSITE" id="PS51066"/>
    </source>
</evidence>
<dbReference type="InterPro" id="IPR035937">
    <property type="entry name" value="FPG_N"/>
</dbReference>
<dbReference type="GO" id="GO:0008270">
    <property type="term" value="F:zinc ion binding"/>
    <property type="evidence" value="ECO:0007669"/>
    <property type="project" value="UniProtKB-KW"/>
</dbReference>
<dbReference type="SUPFAM" id="SSF57716">
    <property type="entry name" value="Glucocorticoid receptor-like (DNA-binding domain)"/>
    <property type="match status" value="1"/>
</dbReference>
<keyword evidence="8" id="KW-0378">Hydrolase</keyword>
<dbReference type="GO" id="GO:0006284">
    <property type="term" value="P:base-excision repair"/>
    <property type="evidence" value="ECO:0007669"/>
    <property type="project" value="InterPro"/>
</dbReference>
<comment type="subunit">
    <text evidence="4">Monomer.</text>
</comment>
<dbReference type="Pfam" id="PF06831">
    <property type="entry name" value="H2TH"/>
    <property type="match status" value="1"/>
</dbReference>
<evidence type="ECO:0000256" key="2">
    <source>
        <dbReference type="ARBA" id="ARBA00001947"/>
    </source>
</evidence>
<dbReference type="CDD" id="cd08966">
    <property type="entry name" value="EcFpg-like_N"/>
    <property type="match status" value="1"/>
</dbReference>
<evidence type="ECO:0000256" key="15">
    <source>
        <dbReference type="ARBA" id="ARBA00044632"/>
    </source>
</evidence>
<evidence type="ECO:0000256" key="16">
    <source>
        <dbReference type="PROSITE-ProRule" id="PRU00391"/>
    </source>
</evidence>
<evidence type="ECO:0000256" key="10">
    <source>
        <dbReference type="ARBA" id="ARBA00023125"/>
    </source>
</evidence>
<feature type="domain" description="Formamidopyrimidine-DNA glycosylase catalytic" evidence="18">
    <location>
        <begin position="2"/>
        <end position="130"/>
    </location>
</feature>
<dbReference type="Proteomes" id="UP000178179">
    <property type="component" value="Unassembled WGS sequence"/>
</dbReference>
<keyword evidence="7 16" id="KW-0863">Zinc-finger</keyword>
<dbReference type="InterPro" id="IPR015887">
    <property type="entry name" value="DNA_glyclase_Znf_dom_DNA_BS"/>
</dbReference>
<evidence type="ECO:0000256" key="5">
    <source>
        <dbReference type="ARBA" id="ARBA00022723"/>
    </source>
</evidence>
<dbReference type="PANTHER" id="PTHR22993:SF9">
    <property type="entry name" value="FORMAMIDOPYRIMIDINE-DNA GLYCOSYLASE"/>
    <property type="match status" value="1"/>
</dbReference>
<keyword evidence="5" id="KW-0479">Metal-binding</keyword>
<dbReference type="SMART" id="SM00898">
    <property type="entry name" value="Fapy_DNA_glyco"/>
    <property type="match status" value="1"/>
</dbReference>
<dbReference type="PROSITE" id="PS51068">
    <property type="entry name" value="FPG_CAT"/>
    <property type="match status" value="1"/>
</dbReference>
<dbReference type="InterPro" id="IPR010663">
    <property type="entry name" value="Znf_FPG/IleRS"/>
</dbReference>
<proteinExistence type="inferred from homology"/>
<evidence type="ECO:0000256" key="1">
    <source>
        <dbReference type="ARBA" id="ARBA00001668"/>
    </source>
</evidence>
<evidence type="ECO:0000256" key="7">
    <source>
        <dbReference type="ARBA" id="ARBA00022771"/>
    </source>
</evidence>
<evidence type="ECO:0000313" key="19">
    <source>
        <dbReference type="EMBL" id="OGY56795.1"/>
    </source>
</evidence>
<sequence>MPELPEVQTIVSDLNRKIKGQKIVGFWTDWPKLVKLPNPSDFKKKIKGLRIEKVERIGKNIVFFLSNNKALLIHQKMTGHLMVGKWRIHKGKVETTENGPFKERVNKYIHALFSLESGKMIALSDMRKFARIALGEREKILKLKDITQLGPDALDPKLTFGEFSRRIKARHKSIKLTLMDPGVVAGIGNIYADDILWSAKVHPLRKANAIKEKELRAIFKYTRIVLKKAVRLRGTSVGDYRDTAGERGMYGKVLLAYRRTGEPCKRCGTPIRRTRAGQRSAHFCPHCQKL</sequence>
<dbReference type="InterPro" id="IPR020629">
    <property type="entry name" value="FPG_Glyclase"/>
</dbReference>
<protein>
    <submittedName>
        <fullName evidence="19">DNA-formamidopyrimidine glycosylase</fullName>
    </submittedName>
</protein>
<feature type="domain" description="FPG-type" evidence="17">
    <location>
        <begin position="255"/>
        <end position="289"/>
    </location>
</feature>
<evidence type="ECO:0000259" key="18">
    <source>
        <dbReference type="PROSITE" id="PS51068"/>
    </source>
</evidence>
<comment type="catalytic activity">
    <reaction evidence="15">
        <text>2'-deoxyribonucleotide-(2'-deoxyribose 5'-phosphate)-2'-deoxyribonucleotide-DNA = a 3'-end 2'-deoxyribonucleotide-(2,3-dehydro-2,3-deoxyribose 5'-phosphate)-DNA + a 5'-end 5'-phospho-2'-deoxyribonucleoside-DNA + H(+)</text>
        <dbReference type="Rhea" id="RHEA:66592"/>
        <dbReference type="Rhea" id="RHEA-COMP:13180"/>
        <dbReference type="Rhea" id="RHEA-COMP:16897"/>
        <dbReference type="Rhea" id="RHEA-COMP:17067"/>
        <dbReference type="ChEBI" id="CHEBI:15378"/>
        <dbReference type="ChEBI" id="CHEBI:136412"/>
        <dbReference type="ChEBI" id="CHEBI:157695"/>
        <dbReference type="ChEBI" id="CHEBI:167181"/>
        <dbReference type="EC" id="4.2.99.18"/>
    </reaction>
</comment>
<dbReference type="Pfam" id="PF06827">
    <property type="entry name" value="zf-FPG_IleRS"/>
    <property type="match status" value="1"/>
</dbReference>
<dbReference type="InterPro" id="IPR012319">
    <property type="entry name" value="FPG_cat"/>
</dbReference>
<comment type="similarity">
    <text evidence="3">Belongs to the FPG family.</text>
</comment>
<keyword evidence="6" id="KW-0227">DNA damage</keyword>
<comment type="catalytic activity">
    <reaction evidence="1">
        <text>Hydrolysis of DNA containing ring-opened 7-methylguanine residues, releasing 2,6-diamino-4-hydroxy-5-(N-methyl)formamidopyrimidine.</text>
        <dbReference type="EC" id="3.2.2.23"/>
    </reaction>
</comment>
<evidence type="ECO:0000256" key="14">
    <source>
        <dbReference type="ARBA" id="ARBA00023295"/>
    </source>
</evidence>
<dbReference type="Gene3D" id="3.20.190.10">
    <property type="entry name" value="MutM-like, N-terminal"/>
    <property type="match status" value="1"/>
</dbReference>
<keyword evidence="11" id="KW-0234">DNA repair</keyword>
<keyword evidence="10" id="KW-0238">DNA-binding</keyword>
<dbReference type="SUPFAM" id="SSF46946">
    <property type="entry name" value="S13-like H2TH domain"/>
    <property type="match status" value="1"/>
</dbReference>
<dbReference type="Gene3D" id="1.10.8.50">
    <property type="match status" value="1"/>
</dbReference>
<dbReference type="NCBIfam" id="TIGR00577">
    <property type="entry name" value="fpg"/>
    <property type="match status" value="1"/>
</dbReference>
<dbReference type="EMBL" id="MHIS01000007">
    <property type="protein sequence ID" value="OGY56795.1"/>
    <property type="molecule type" value="Genomic_DNA"/>
</dbReference>
<dbReference type="InterPro" id="IPR010979">
    <property type="entry name" value="Ribosomal_uS13-like_H2TH"/>
</dbReference>
<evidence type="ECO:0000256" key="11">
    <source>
        <dbReference type="ARBA" id="ARBA00023204"/>
    </source>
</evidence>
<keyword evidence="14" id="KW-0326">Glycosidase</keyword>
<organism evidence="19 20">
    <name type="scientific">Candidatus Colwellbacteria bacterium GWA2_46_10</name>
    <dbReference type="NCBI Taxonomy" id="1797684"/>
    <lineage>
        <taxon>Bacteria</taxon>
        <taxon>Candidatus Colwelliibacteriota</taxon>
    </lineage>
</organism>
<name>A0A1G1YWP0_9BACT</name>
<reference evidence="19 20" key="1">
    <citation type="journal article" date="2016" name="Nat. Commun.">
        <title>Thousands of microbial genomes shed light on interconnected biogeochemical processes in an aquifer system.</title>
        <authorList>
            <person name="Anantharaman K."/>
            <person name="Brown C.T."/>
            <person name="Hug L.A."/>
            <person name="Sharon I."/>
            <person name="Castelle C.J."/>
            <person name="Probst A.J."/>
            <person name="Thomas B.C."/>
            <person name="Singh A."/>
            <person name="Wilkins M.J."/>
            <person name="Karaoz U."/>
            <person name="Brodie E.L."/>
            <person name="Williams K.H."/>
            <person name="Hubbard S.S."/>
            <person name="Banfield J.F."/>
        </authorList>
    </citation>
    <scope>NUCLEOTIDE SEQUENCE [LARGE SCALE GENOMIC DNA]</scope>
</reference>
<dbReference type="GO" id="GO:0003684">
    <property type="term" value="F:damaged DNA binding"/>
    <property type="evidence" value="ECO:0007669"/>
    <property type="project" value="InterPro"/>
</dbReference>
<comment type="cofactor">
    <cofactor evidence="2">
        <name>Zn(2+)</name>
        <dbReference type="ChEBI" id="CHEBI:29105"/>
    </cofactor>
</comment>
<dbReference type="PROSITE" id="PS51066">
    <property type="entry name" value="ZF_FPG_2"/>
    <property type="match status" value="1"/>
</dbReference>
<dbReference type="SUPFAM" id="SSF81624">
    <property type="entry name" value="N-terminal domain of MutM-like DNA repair proteins"/>
    <property type="match status" value="1"/>
</dbReference>
<accession>A0A1G1YWP0</accession>
<dbReference type="Pfam" id="PF01149">
    <property type="entry name" value="Fapy_DNA_glyco"/>
    <property type="match status" value="1"/>
</dbReference>